<dbReference type="EMBL" id="HBFQ01017477">
    <property type="protein sequence ID" value="CAD8837820.1"/>
    <property type="molecule type" value="Transcribed_RNA"/>
</dbReference>
<dbReference type="AlphaFoldDB" id="A0A7S1F1Z6"/>
<reference evidence="2" key="1">
    <citation type="submission" date="2021-01" db="EMBL/GenBank/DDBJ databases">
        <authorList>
            <person name="Corre E."/>
            <person name="Pelletier E."/>
            <person name="Niang G."/>
            <person name="Scheremetjew M."/>
            <person name="Finn R."/>
            <person name="Kale V."/>
            <person name="Holt S."/>
            <person name="Cochrane G."/>
            <person name="Meng A."/>
            <person name="Brown T."/>
            <person name="Cohen L."/>
        </authorList>
    </citation>
    <scope>NUCLEOTIDE SEQUENCE</scope>
</reference>
<organism evidence="2">
    <name type="scientific">Noctiluca scintillans</name>
    <name type="common">Sea sparkle</name>
    <name type="synonym">Red tide dinoflagellate</name>
    <dbReference type="NCBI Taxonomy" id="2966"/>
    <lineage>
        <taxon>Eukaryota</taxon>
        <taxon>Sar</taxon>
        <taxon>Alveolata</taxon>
        <taxon>Dinophyceae</taxon>
        <taxon>Noctilucales</taxon>
        <taxon>Noctilucaceae</taxon>
        <taxon>Noctiluca</taxon>
    </lineage>
</organism>
<feature type="region of interest" description="Disordered" evidence="1">
    <location>
        <begin position="127"/>
        <end position="157"/>
    </location>
</feature>
<evidence type="ECO:0000256" key="1">
    <source>
        <dbReference type="SAM" id="MobiDB-lite"/>
    </source>
</evidence>
<name>A0A7S1F1Z6_NOCSC</name>
<feature type="compositionally biased region" description="Low complexity" evidence="1">
    <location>
        <begin position="131"/>
        <end position="145"/>
    </location>
</feature>
<protein>
    <submittedName>
        <fullName evidence="2">Uncharacterized protein</fullName>
    </submittedName>
</protein>
<accession>A0A7S1F1Z6</accession>
<feature type="compositionally biased region" description="Polar residues" evidence="1">
    <location>
        <begin position="47"/>
        <end position="56"/>
    </location>
</feature>
<gene>
    <name evidence="2" type="ORF">NSCI0253_LOCUS12168</name>
</gene>
<evidence type="ECO:0000313" key="2">
    <source>
        <dbReference type="EMBL" id="CAD8837820.1"/>
    </source>
</evidence>
<feature type="region of interest" description="Disordered" evidence="1">
    <location>
        <begin position="1"/>
        <end position="56"/>
    </location>
</feature>
<sequence length="157" mass="16673">MNDQYAARAQNELLGSPNKASRSRLRRSQSDFFSSPRESSEKLVLRSPSSGSLTTDSVCGLKMRRTQSGPSLPIPQCSSDVAAVQSATLESLASRAALVLGSTGTEGTVKGCEIGVAKGTVARLTARYDTPPGRRSSRSGRLSPLMEEVPERLTSTL</sequence>
<proteinExistence type="predicted"/>